<keyword evidence="6" id="KW-0460">Magnesium</keyword>
<dbReference type="CDD" id="cd02203">
    <property type="entry name" value="PurL_repeat1"/>
    <property type="match status" value="1"/>
</dbReference>
<protein>
    <submittedName>
        <fullName evidence="9">Phosphoribosylformylglycinamidine synthase</fullName>
        <ecNumber evidence="9">6.3.5.3</ecNumber>
    </submittedName>
</protein>
<gene>
    <name evidence="9" type="primary">purL</name>
    <name evidence="9" type="ORF">AULFYP135_02290</name>
</gene>
<keyword evidence="1 9" id="KW-0436">Ligase</keyword>
<feature type="domain" description="Phosphoribosylformylglycinamidine synthase linker" evidence="8">
    <location>
        <begin position="182"/>
        <end position="226"/>
    </location>
</feature>
<proteinExistence type="predicted"/>
<dbReference type="PROSITE" id="PS51273">
    <property type="entry name" value="GATASE_TYPE_1"/>
    <property type="match status" value="1"/>
</dbReference>
<dbReference type="GO" id="GO:0006164">
    <property type="term" value="P:purine nucleotide biosynthetic process"/>
    <property type="evidence" value="ECO:0007669"/>
    <property type="project" value="UniProtKB-KW"/>
</dbReference>
<dbReference type="EC" id="6.3.5.3" evidence="9"/>
<keyword evidence="4" id="KW-0658">Purine biosynthesis</keyword>
<dbReference type="SUPFAM" id="SSF52317">
    <property type="entry name" value="Class I glutamine amidotransferase-like"/>
    <property type="match status" value="1"/>
</dbReference>
<dbReference type="PANTHER" id="PTHR10099">
    <property type="entry name" value="PHOSPHORIBOSYLFORMYLGLYCINAMIDINE SYNTHASE"/>
    <property type="match status" value="1"/>
</dbReference>
<dbReference type="AlphaFoldDB" id="A0A6N2V5P3"/>
<dbReference type="Pfam" id="PF13507">
    <property type="entry name" value="GATase_5"/>
    <property type="match status" value="1"/>
</dbReference>
<dbReference type="InterPro" id="IPR036676">
    <property type="entry name" value="PurM-like_C_sf"/>
</dbReference>
<feature type="domain" description="PurM-like C-terminal" evidence="7">
    <location>
        <begin position="434"/>
        <end position="586"/>
    </location>
</feature>
<accession>A0A6N2V5P3</accession>
<evidence type="ECO:0000259" key="7">
    <source>
        <dbReference type="Pfam" id="PF02769"/>
    </source>
</evidence>
<dbReference type="PANTHER" id="PTHR10099:SF1">
    <property type="entry name" value="PHOSPHORIBOSYLFORMYLGLYCINAMIDINE SYNTHASE"/>
    <property type="match status" value="1"/>
</dbReference>
<reference evidence="9" key="1">
    <citation type="submission" date="2019-11" db="EMBL/GenBank/DDBJ databases">
        <authorList>
            <person name="Feng L."/>
        </authorList>
    </citation>
    <scope>NUCLEOTIDE SEQUENCE</scope>
    <source>
        <strain evidence="9">AundefinedLFYP135</strain>
    </source>
</reference>
<dbReference type="SUPFAM" id="SSF56042">
    <property type="entry name" value="PurM C-terminal domain-like"/>
    <property type="match status" value="2"/>
</dbReference>
<evidence type="ECO:0000313" key="9">
    <source>
        <dbReference type="EMBL" id="VYT25310.1"/>
    </source>
</evidence>
<dbReference type="EMBL" id="CACRSL010000005">
    <property type="protein sequence ID" value="VYT25310.1"/>
    <property type="molecule type" value="Genomic_DNA"/>
</dbReference>
<dbReference type="GO" id="GO:0005524">
    <property type="term" value="F:ATP binding"/>
    <property type="evidence" value="ECO:0007669"/>
    <property type="project" value="UniProtKB-KW"/>
</dbReference>
<dbReference type="SMART" id="SM01211">
    <property type="entry name" value="GATase_5"/>
    <property type="match status" value="1"/>
</dbReference>
<keyword evidence="3" id="KW-0547">Nucleotide-binding</keyword>
<dbReference type="FunFam" id="3.30.1330.10:FF:000013">
    <property type="entry name" value="Phosphoribosylformylglycinamidine synthase"/>
    <property type="match status" value="1"/>
</dbReference>
<evidence type="ECO:0000256" key="6">
    <source>
        <dbReference type="ARBA" id="ARBA00022842"/>
    </source>
</evidence>
<dbReference type="GO" id="GO:0046872">
    <property type="term" value="F:metal ion binding"/>
    <property type="evidence" value="ECO:0007669"/>
    <property type="project" value="UniProtKB-KW"/>
</dbReference>
<evidence type="ECO:0000256" key="3">
    <source>
        <dbReference type="ARBA" id="ARBA00022741"/>
    </source>
</evidence>
<keyword evidence="2" id="KW-0479">Metal-binding</keyword>
<evidence type="ECO:0000256" key="1">
    <source>
        <dbReference type="ARBA" id="ARBA00022598"/>
    </source>
</evidence>
<dbReference type="GO" id="GO:0005737">
    <property type="term" value="C:cytoplasm"/>
    <property type="evidence" value="ECO:0007669"/>
    <property type="project" value="TreeGrafter"/>
</dbReference>
<dbReference type="Pfam" id="PF02769">
    <property type="entry name" value="AIRS_C"/>
    <property type="match status" value="1"/>
</dbReference>
<dbReference type="GO" id="GO:0004642">
    <property type="term" value="F:phosphoribosylformylglycinamidine synthase activity"/>
    <property type="evidence" value="ECO:0007669"/>
    <property type="project" value="UniProtKB-EC"/>
</dbReference>
<dbReference type="SUPFAM" id="SSF55326">
    <property type="entry name" value="PurM N-terminal domain-like"/>
    <property type="match status" value="2"/>
</dbReference>
<dbReference type="NCBIfam" id="TIGR01857">
    <property type="entry name" value="FGAM-synthase"/>
    <property type="match status" value="1"/>
</dbReference>
<evidence type="ECO:0000256" key="5">
    <source>
        <dbReference type="ARBA" id="ARBA00022840"/>
    </source>
</evidence>
<dbReference type="InterPro" id="IPR036921">
    <property type="entry name" value="PurM-like_N_sf"/>
</dbReference>
<organism evidence="9">
    <name type="scientific">uncultured Anaerotruncus sp</name>
    <dbReference type="NCBI Taxonomy" id="905011"/>
    <lineage>
        <taxon>Bacteria</taxon>
        <taxon>Bacillati</taxon>
        <taxon>Bacillota</taxon>
        <taxon>Clostridia</taxon>
        <taxon>Eubacteriales</taxon>
        <taxon>Oscillospiraceae</taxon>
        <taxon>Anaerotruncus</taxon>
        <taxon>environmental samples</taxon>
    </lineage>
</organism>
<dbReference type="Gene3D" id="3.30.1330.10">
    <property type="entry name" value="PurM-like, N-terminal domain"/>
    <property type="match status" value="2"/>
</dbReference>
<dbReference type="InterPro" id="IPR010141">
    <property type="entry name" value="FGAM_synthase"/>
</dbReference>
<dbReference type="Gene3D" id="3.40.50.880">
    <property type="match status" value="1"/>
</dbReference>
<dbReference type="InterPro" id="IPR041609">
    <property type="entry name" value="PurL_linker"/>
</dbReference>
<sequence>MSVTRIYVEKRPEFAVEAAGALSDITSALSIDSITSLRLVNRYDVQGISQEDFDAARGTIFSEPQVDDTYDELPACNGRVFAVEYLPGQFDQRADSCAQCIQISTQKDRPVVRSAKVYLLEGEVSDADFARIKAYLINPVESREASLEKPETLDTNYAIPETVETLCGFTALSEEELSQFIRQYGLAMDLDDIKCCQNYFKNEEKRDPTITEVRMIDTYWSDHCRHTTFSTHIDDVSIDCDYIKDTYREYLSLRETLYAGKDRPITLMDLATIGAKALKKQGLLTDLDQSEEINACSVKIKVDHDGVLEDWLLMFKNETHNHPTEIEPFGGAATCLGGAIRDPLSGRSYVYQAMRLTGAADPLAPVEDTIQGKLSQRKIVTTAAAGYSSYGNQIGLATGHVTELYHPGYVAKRMEVGAVIGAAPAENVVRMVPEAGDVVILLGGKTGRDGCGGATGSSKSHTVESLESCGAEVQKGNAPEERKIQRLFRNGEVTRMIKRCNDFGAGGVSVAVGELADGLSINLDAVPKKYDGLDGTELAISESQERMAVVVAAGDVDKFIAEASKENLMATPVAVVTDTGRLSMTWNGNTIVDLSREFLNSNGAVKHTTVAVPAPQFSEKAHGASLPMEEKWPKVLGHLNVCSQKGLVERFDSSVGAATVLAPFGGKHQLTPAQAMAAKIPVLTGETNTASLMAWGFNPYIGEVSPYHSAMLAVVESVAKIVAAGGSYRHCWMSFQEYFGKVKDDPARWGKPFAALLGALKAQLELGIGAIGGKDSMSGTFEDIDVPSTLISFAVSTAQVDKVVSGEFKKSGSPVYLLQPEFDKNGLPCFDSVKKVFDTVEKLISEKKVLSAYTLGIGGVAAAVSKMAFGNSIGFAFAEKQDENTLFKTSYGGFVLETAEEIDGLPLLGHTTEDFTVKVNGATVDLCKAQEVWENKLAPIFPAQLPTPKILVPTHSFAANKEFHAASKIAKPRVLIPVFPGTNSEYDTAKAFERAGGSATTFVIKNLSSQDIEESVAAFEELIHQSQIIAIPGGFSGGDEPDGSGKFITAFFRNPRIKDAVHDLLKNRDGLMLGICNGFQALVKLGLVPFGEIVDMDETCPTLTFNRIGRHQAKLVRTRIASNNSPWLMHSQVGDVYTIPISHGEGRFVASPQLLEKMAQNGQIATQYVDLCGNPTLDTRYNPNGSVDAIEGILSPDGRVLGKMAHSERFSGGTFCNVPGNYDMKLFEGAVDYYTK</sequence>
<name>A0A6N2V5P3_9FIRM</name>
<dbReference type="InterPro" id="IPR029062">
    <property type="entry name" value="Class_I_gatase-like"/>
</dbReference>
<dbReference type="Gene3D" id="3.90.650.10">
    <property type="entry name" value="PurM-like C-terminal domain"/>
    <property type="match status" value="1"/>
</dbReference>
<keyword evidence="5" id="KW-0067">ATP-binding</keyword>
<evidence type="ECO:0000256" key="2">
    <source>
        <dbReference type="ARBA" id="ARBA00022723"/>
    </source>
</evidence>
<dbReference type="InterPro" id="IPR010918">
    <property type="entry name" value="PurM-like_C_dom"/>
</dbReference>
<evidence type="ECO:0000256" key="4">
    <source>
        <dbReference type="ARBA" id="ARBA00022755"/>
    </source>
</evidence>
<dbReference type="CDD" id="cd02204">
    <property type="entry name" value="PurL_repeat2"/>
    <property type="match status" value="1"/>
</dbReference>
<evidence type="ECO:0000259" key="8">
    <source>
        <dbReference type="Pfam" id="PF18072"/>
    </source>
</evidence>
<dbReference type="Pfam" id="PF18072">
    <property type="entry name" value="FGAR-AT_linker"/>
    <property type="match status" value="1"/>
</dbReference>